<reference evidence="1 2" key="2">
    <citation type="submission" date="2020-04" db="EMBL/GenBank/DDBJ databases">
        <title>Genome sequencing and assembly of multiple isolates from the Colletotrichum gloeosporioides species complex.</title>
        <authorList>
            <person name="Gan P."/>
            <person name="Shirasu K."/>
        </authorList>
    </citation>
    <scope>NUCLEOTIDE SEQUENCE [LARGE SCALE GENOMIC DNA]</scope>
    <source>
        <strain evidence="1 2">Nara gc5</strain>
    </source>
</reference>
<dbReference type="EMBL" id="ANPB02000003">
    <property type="protein sequence ID" value="KAF4487709.1"/>
    <property type="molecule type" value="Genomic_DNA"/>
</dbReference>
<gene>
    <name evidence="1" type="ORF">CGGC5_v005571</name>
</gene>
<reference evidence="1 2" key="1">
    <citation type="submission" date="2012-08" db="EMBL/GenBank/DDBJ databases">
        <authorList>
            <person name="Gan P.H.P."/>
            <person name="Ikeda K."/>
            <person name="Irieda H."/>
            <person name="Narusaka M."/>
            <person name="O'Connell R.J."/>
            <person name="Narusaka Y."/>
            <person name="Takano Y."/>
            <person name="Kubo Y."/>
            <person name="Shirasu K."/>
        </authorList>
    </citation>
    <scope>NUCLEOTIDE SEQUENCE [LARGE SCALE GENOMIC DNA]</scope>
    <source>
        <strain evidence="1 2">Nara gc5</strain>
    </source>
</reference>
<name>A0A7J6JCM3_COLFN</name>
<dbReference type="GeneID" id="90979798"/>
<dbReference type="Proteomes" id="UP000011096">
    <property type="component" value="Unassembled WGS sequence"/>
</dbReference>
<accession>A0A7J6JCM3</accession>
<dbReference type="RefSeq" id="XP_066009287.1">
    <property type="nucleotide sequence ID" value="XM_066151473.1"/>
</dbReference>
<dbReference type="InParanoid" id="A0A7J6JCM3"/>
<proteinExistence type="predicted"/>
<keyword evidence="2" id="KW-1185">Reference proteome</keyword>
<evidence type="ECO:0000313" key="1">
    <source>
        <dbReference type="EMBL" id="KAF4487709.1"/>
    </source>
</evidence>
<evidence type="ECO:0000313" key="2">
    <source>
        <dbReference type="Proteomes" id="UP000011096"/>
    </source>
</evidence>
<sequence>MPTSQAGVLVISWELEAQRLRESVYVQFVMLGITVEGKLQQNPARFRLFTHHSSWKSSGNQLAVFS</sequence>
<comment type="caution">
    <text evidence="1">The sequence shown here is derived from an EMBL/GenBank/DDBJ whole genome shotgun (WGS) entry which is preliminary data.</text>
</comment>
<protein>
    <submittedName>
        <fullName evidence="1">Uncharacterized protein</fullName>
    </submittedName>
</protein>
<organism evidence="1 2">
    <name type="scientific">Colletotrichum fructicola (strain Nara gc5)</name>
    <name type="common">Anthracnose fungus</name>
    <name type="synonym">Colletotrichum gloeosporioides (strain Nara gc5)</name>
    <dbReference type="NCBI Taxonomy" id="1213859"/>
    <lineage>
        <taxon>Eukaryota</taxon>
        <taxon>Fungi</taxon>
        <taxon>Dikarya</taxon>
        <taxon>Ascomycota</taxon>
        <taxon>Pezizomycotina</taxon>
        <taxon>Sordariomycetes</taxon>
        <taxon>Hypocreomycetidae</taxon>
        <taxon>Glomerellales</taxon>
        <taxon>Glomerellaceae</taxon>
        <taxon>Colletotrichum</taxon>
        <taxon>Colletotrichum gloeosporioides species complex</taxon>
    </lineage>
</organism>
<dbReference type="AlphaFoldDB" id="A0A7J6JCM3"/>